<dbReference type="InterPro" id="IPR036052">
    <property type="entry name" value="TrpB-like_PALP_sf"/>
</dbReference>
<dbReference type="KEGG" id="ccai:NAS2_0755"/>
<feature type="domain" description="Tryptophan synthase beta chain-like PALP" evidence="1">
    <location>
        <begin position="72"/>
        <end position="297"/>
    </location>
</feature>
<proteinExistence type="predicted"/>
<keyword evidence="2" id="KW-0456">Lyase</keyword>
<dbReference type="Gene3D" id="3.40.50.1100">
    <property type="match status" value="3"/>
</dbReference>
<protein>
    <submittedName>
        <fullName evidence="2">Threonine synthase</fullName>
        <ecNumber evidence="2">4.2.3.1</ecNumber>
    </submittedName>
</protein>
<dbReference type="Proteomes" id="UP000509448">
    <property type="component" value="Chromosome"/>
</dbReference>
<evidence type="ECO:0000259" key="1">
    <source>
        <dbReference type="Pfam" id="PF00291"/>
    </source>
</evidence>
<dbReference type="EC" id="4.2.3.1" evidence="2"/>
<keyword evidence="3" id="KW-1185">Reference proteome</keyword>
<reference evidence="2 3" key="1">
    <citation type="journal article" date="2019" name="ISME J.">
        <title>Isolation and characterization of a thermophilic sulfur- and iron-reducing thaumarchaeote from a terrestrial acidic hot spring.</title>
        <authorList>
            <person name="Kato S."/>
            <person name="Itoh T."/>
            <person name="Yuki M."/>
            <person name="Nagamori M."/>
            <person name="Ohnishi M."/>
            <person name="Uematsu K."/>
            <person name="Suzuki K."/>
            <person name="Takashina T."/>
            <person name="Ohkuma M."/>
        </authorList>
    </citation>
    <scope>NUCLEOTIDE SEQUENCE [LARGE SCALE GENOMIC DNA]</scope>
    <source>
        <strain evidence="2 3">NAS-02</strain>
    </source>
</reference>
<gene>
    <name evidence="2" type="ORF">NAS2_0755</name>
</gene>
<evidence type="ECO:0000313" key="2">
    <source>
        <dbReference type="EMBL" id="BBE42144.1"/>
    </source>
</evidence>
<name>A0A4P2VCC5_9ARCH</name>
<sequence>MMGADHPGSGGGGRVDTVCMACGERSPGVHLRCPRCGGPAILEIEGIRWDVRRDVPSMWRYESMLPAVRRRVSLGEGVTPIRRVGDAHVKLEGRNPTGSYADRASSVMASHIASEGGRGEVAVEYSEDFAYSVARYLRGISDVEVAIPDPSRVDPQEVVALVEMGARVRFGRTGRELGYANSLSVEGLKTIALEVIEKSPRVERIVVPAETGLLALSIWKGLRDAEEAGAGVDLEVDAAILRGSGTPDVLSRIGGVSVHEVDPEDAVRGLVELARAGIRAKVLSAAAFALAEELGRGLAVVTASQRRPQVHRRGESALMADVARAVGEMGEASAYDLWRELRRYTLRGIYKAVEALEAEGELCARHVVRGGRKVRVYSRCVDGEDK</sequence>
<dbReference type="Pfam" id="PF00291">
    <property type="entry name" value="PALP"/>
    <property type="match status" value="1"/>
</dbReference>
<dbReference type="GO" id="GO:0004795">
    <property type="term" value="F:threonine synthase activity"/>
    <property type="evidence" value="ECO:0007669"/>
    <property type="project" value="UniProtKB-EC"/>
</dbReference>
<dbReference type="EMBL" id="AP018732">
    <property type="protein sequence ID" value="BBE42144.1"/>
    <property type="molecule type" value="Genomic_DNA"/>
</dbReference>
<evidence type="ECO:0000313" key="3">
    <source>
        <dbReference type="Proteomes" id="UP000509448"/>
    </source>
</evidence>
<dbReference type="InterPro" id="IPR001926">
    <property type="entry name" value="TrpB-like_PALP"/>
</dbReference>
<dbReference type="AlphaFoldDB" id="A0A4P2VCC5"/>
<dbReference type="SUPFAM" id="SSF53686">
    <property type="entry name" value="Tryptophan synthase beta subunit-like PLP-dependent enzymes"/>
    <property type="match status" value="1"/>
</dbReference>
<organism evidence="2 3">
    <name type="scientific">Conexivisphaera calida</name>
    <dbReference type="NCBI Taxonomy" id="1874277"/>
    <lineage>
        <taxon>Archaea</taxon>
        <taxon>Nitrososphaerota</taxon>
        <taxon>Conexivisphaeria</taxon>
        <taxon>Conexivisphaerales</taxon>
        <taxon>Conexivisphaeraceae</taxon>
        <taxon>Conexivisphaera</taxon>
    </lineage>
</organism>
<accession>A0A4P2VCC5</accession>